<organism evidence="3 4">
    <name type="scientific">Sorangium cellulosum</name>
    <name type="common">Polyangium cellulosum</name>
    <dbReference type="NCBI Taxonomy" id="56"/>
    <lineage>
        <taxon>Bacteria</taxon>
        <taxon>Pseudomonadati</taxon>
        <taxon>Myxococcota</taxon>
        <taxon>Polyangia</taxon>
        <taxon>Polyangiales</taxon>
        <taxon>Polyangiaceae</taxon>
        <taxon>Sorangium</taxon>
    </lineage>
</organism>
<dbReference type="EMBL" id="CP012670">
    <property type="protein sequence ID" value="AUX19615.1"/>
    <property type="molecule type" value="Genomic_DNA"/>
</dbReference>
<evidence type="ECO:0000313" key="3">
    <source>
        <dbReference type="EMBL" id="AUX19615.1"/>
    </source>
</evidence>
<name>A0A4P2PSR7_SORCE</name>
<dbReference type="Proteomes" id="UP000295781">
    <property type="component" value="Chromosome"/>
</dbReference>
<reference evidence="3 4" key="1">
    <citation type="submission" date="2015-09" db="EMBL/GenBank/DDBJ databases">
        <title>Sorangium comparison.</title>
        <authorList>
            <person name="Zaburannyi N."/>
            <person name="Bunk B."/>
            <person name="Overmann J."/>
            <person name="Mueller R."/>
        </authorList>
    </citation>
    <scope>NUCLEOTIDE SEQUENCE [LARGE SCALE GENOMIC DNA]</scope>
    <source>
        <strain evidence="3 4">So ceGT47</strain>
    </source>
</reference>
<protein>
    <submittedName>
        <fullName evidence="3">Uncharacterized protein</fullName>
    </submittedName>
</protein>
<sequence length="447" mass="46785">MRAAIVALAASSALTLASPAQAAEGVRCGFYGVDPGAPVDAGEVILDARHAEALARSGAGAARVEFRLDGAEAWDEEKRAEYDAIVDAVIAAGLEPVGLLSHRAARGGQSRWNDDPDGDGNNAYVEEFAGAAEALMSRFAGRVRRWEIWSQPNCFEDPDYALDPMNAGCTYILPRVLAQILGQIRARNEGLFNVDELSLITGGLLVAEDLAAPTSGADYLRELYDQPVWDALEARYGQRYPWSHLGYQMFIQPLGEVDEVAIAGALDEGRAIAEQHGDSSELFITGMAWAANVVGEELQAANLRTSFEFLATRRDVAGAIWASYRDAPLADLSYGLVGQNDAPRLALAALRDAAAGCEREDGGGAGSGPGASGSSGGSIGTSAPPVGDGLSGRPIDGKRRESSCSYAAGAPRGGGGARPDAGWLALLVVVGAVARSRGSARRSRRVI</sequence>
<dbReference type="RefSeq" id="WP_242515748.1">
    <property type="nucleotide sequence ID" value="NZ_CP012670.1"/>
</dbReference>
<dbReference type="Gene3D" id="3.20.20.80">
    <property type="entry name" value="Glycosidases"/>
    <property type="match status" value="1"/>
</dbReference>
<evidence type="ECO:0000256" key="2">
    <source>
        <dbReference type="SAM" id="SignalP"/>
    </source>
</evidence>
<feature type="region of interest" description="Disordered" evidence="1">
    <location>
        <begin position="358"/>
        <end position="417"/>
    </location>
</feature>
<accession>A0A4P2PSR7</accession>
<dbReference type="InterPro" id="IPR017853">
    <property type="entry name" value="GH"/>
</dbReference>
<dbReference type="SUPFAM" id="SSF51445">
    <property type="entry name" value="(Trans)glycosidases"/>
    <property type="match status" value="1"/>
</dbReference>
<feature type="compositionally biased region" description="Gly residues" evidence="1">
    <location>
        <begin position="363"/>
        <end position="379"/>
    </location>
</feature>
<evidence type="ECO:0000256" key="1">
    <source>
        <dbReference type="SAM" id="MobiDB-lite"/>
    </source>
</evidence>
<keyword evidence="2" id="KW-0732">Signal</keyword>
<feature type="signal peptide" evidence="2">
    <location>
        <begin position="1"/>
        <end position="22"/>
    </location>
</feature>
<feature type="chain" id="PRO_5020670673" evidence="2">
    <location>
        <begin position="23"/>
        <end position="447"/>
    </location>
</feature>
<dbReference type="AlphaFoldDB" id="A0A4P2PSR7"/>
<gene>
    <name evidence="3" type="ORF">SOCEGT47_000670</name>
</gene>
<evidence type="ECO:0000313" key="4">
    <source>
        <dbReference type="Proteomes" id="UP000295781"/>
    </source>
</evidence>
<proteinExistence type="predicted"/>